<comment type="subcellular location">
    <subcellularLocation>
        <location evidence="9">Cytoplasm</location>
    </subcellularLocation>
</comment>
<evidence type="ECO:0000256" key="5">
    <source>
        <dbReference type="ARBA" id="ARBA00022741"/>
    </source>
</evidence>
<dbReference type="Proteomes" id="UP000012019">
    <property type="component" value="Unassembled WGS sequence"/>
</dbReference>
<dbReference type="InterPro" id="IPR008145">
    <property type="entry name" value="GK/Ca_channel_bsu"/>
</dbReference>
<dbReference type="STRING" id="1286106.MPL1_12453"/>
<evidence type="ECO:0000256" key="1">
    <source>
        <dbReference type="ARBA" id="ARBA00005790"/>
    </source>
</evidence>
<name>M7NXT2_9GAMM</name>
<organism evidence="11 12">
    <name type="scientific">Methylophaga lonarensis MPL</name>
    <dbReference type="NCBI Taxonomy" id="1286106"/>
    <lineage>
        <taxon>Bacteria</taxon>
        <taxon>Pseudomonadati</taxon>
        <taxon>Pseudomonadota</taxon>
        <taxon>Gammaproteobacteria</taxon>
        <taxon>Thiotrichales</taxon>
        <taxon>Piscirickettsiaceae</taxon>
        <taxon>Methylophaga</taxon>
    </lineage>
</organism>
<dbReference type="InterPro" id="IPR027417">
    <property type="entry name" value="P-loop_NTPase"/>
</dbReference>
<keyword evidence="9" id="KW-0963">Cytoplasm</keyword>
<dbReference type="GO" id="GO:0005524">
    <property type="term" value="F:ATP binding"/>
    <property type="evidence" value="ECO:0007669"/>
    <property type="project" value="UniProtKB-UniRule"/>
</dbReference>
<keyword evidence="5 9" id="KW-0547">Nucleotide-binding</keyword>
<evidence type="ECO:0000256" key="2">
    <source>
        <dbReference type="ARBA" id="ARBA00012961"/>
    </source>
</evidence>
<dbReference type="RefSeq" id="WP_009727431.1">
    <property type="nucleotide sequence ID" value="NZ_APHR01000077.1"/>
</dbReference>
<comment type="caution">
    <text evidence="11">The sequence shown here is derived from an EMBL/GenBank/DDBJ whole genome shotgun (WGS) entry which is preliminary data.</text>
</comment>
<comment type="function">
    <text evidence="9">Essential for recycling GMP and indirectly, cGMP.</text>
</comment>
<proteinExistence type="inferred from homology"/>
<evidence type="ECO:0000256" key="3">
    <source>
        <dbReference type="ARBA" id="ARBA00016296"/>
    </source>
</evidence>
<dbReference type="PATRIC" id="fig|1286106.3.peg.2487"/>
<comment type="similarity">
    <text evidence="1 9">Belongs to the guanylate kinase family.</text>
</comment>
<accession>M7NXT2</accession>
<dbReference type="InterPro" id="IPR017665">
    <property type="entry name" value="Guanylate_kinase"/>
</dbReference>
<evidence type="ECO:0000313" key="12">
    <source>
        <dbReference type="Proteomes" id="UP000012019"/>
    </source>
</evidence>
<dbReference type="InterPro" id="IPR008144">
    <property type="entry name" value="Guanylate_kin-like_dom"/>
</dbReference>
<dbReference type="PROSITE" id="PS00856">
    <property type="entry name" value="GUANYLATE_KINASE_1"/>
    <property type="match status" value="1"/>
</dbReference>
<protein>
    <recommendedName>
        <fullName evidence="3 9">Guanylate kinase</fullName>
        <ecNumber evidence="2 9">2.7.4.8</ecNumber>
    </recommendedName>
    <alternativeName>
        <fullName evidence="8 9">GMP kinase</fullName>
    </alternativeName>
</protein>
<dbReference type="PANTHER" id="PTHR23117:SF13">
    <property type="entry name" value="GUANYLATE KINASE"/>
    <property type="match status" value="1"/>
</dbReference>
<evidence type="ECO:0000313" key="11">
    <source>
        <dbReference type="EMBL" id="EMR12006.1"/>
    </source>
</evidence>
<dbReference type="NCBIfam" id="TIGR03263">
    <property type="entry name" value="guanyl_kin"/>
    <property type="match status" value="1"/>
</dbReference>
<reference evidence="11 12" key="1">
    <citation type="journal article" date="2013" name="Genome Announc.">
        <title>Draft Genome Sequence of Methylophaga lonarensis MPLT, a Haloalkaliphilic (Non-Methane-Utilizing) Methylotroph.</title>
        <authorList>
            <person name="Shetty S.A."/>
            <person name="Marathe N.P."/>
            <person name="Munot H."/>
            <person name="Antony C.P."/>
            <person name="Dhotre D.P."/>
            <person name="Murrell J.C."/>
            <person name="Shouche Y.S."/>
        </authorList>
    </citation>
    <scope>NUCLEOTIDE SEQUENCE [LARGE SCALE GENOMIC DNA]</scope>
    <source>
        <strain evidence="11 12">MPL</strain>
    </source>
</reference>
<evidence type="ECO:0000256" key="8">
    <source>
        <dbReference type="ARBA" id="ARBA00030128"/>
    </source>
</evidence>
<feature type="binding site" evidence="9">
    <location>
        <begin position="10"/>
        <end position="17"/>
    </location>
    <ligand>
        <name>ATP</name>
        <dbReference type="ChEBI" id="CHEBI:30616"/>
    </ligand>
</feature>
<dbReference type="Gene3D" id="3.30.63.10">
    <property type="entry name" value="Guanylate Kinase phosphate binding domain"/>
    <property type="match status" value="1"/>
</dbReference>
<dbReference type="OrthoDB" id="9808150at2"/>
<dbReference type="FunFam" id="3.30.63.10:FF:000002">
    <property type="entry name" value="Guanylate kinase 1"/>
    <property type="match status" value="1"/>
</dbReference>
<evidence type="ECO:0000256" key="4">
    <source>
        <dbReference type="ARBA" id="ARBA00022679"/>
    </source>
</evidence>
<evidence type="ECO:0000259" key="10">
    <source>
        <dbReference type="PROSITE" id="PS50052"/>
    </source>
</evidence>
<evidence type="ECO:0000256" key="7">
    <source>
        <dbReference type="ARBA" id="ARBA00022840"/>
    </source>
</evidence>
<evidence type="ECO:0000256" key="9">
    <source>
        <dbReference type="HAMAP-Rule" id="MF_00328"/>
    </source>
</evidence>
<keyword evidence="4 9" id="KW-0808">Transferase</keyword>
<evidence type="ECO:0000256" key="6">
    <source>
        <dbReference type="ARBA" id="ARBA00022777"/>
    </source>
</evidence>
<dbReference type="PROSITE" id="PS50052">
    <property type="entry name" value="GUANYLATE_KINASE_2"/>
    <property type="match status" value="1"/>
</dbReference>
<dbReference type="InterPro" id="IPR020590">
    <property type="entry name" value="Guanylate_kinase_CS"/>
</dbReference>
<dbReference type="AlphaFoldDB" id="M7NXT2"/>
<comment type="catalytic activity">
    <reaction evidence="9">
        <text>GMP + ATP = GDP + ADP</text>
        <dbReference type="Rhea" id="RHEA:20780"/>
        <dbReference type="ChEBI" id="CHEBI:30616"/>
        <dbReference type="ChEBI" id="CHEBI:58115"/>
        <dbReference type="ChEBI" id="CHEBI:58189"/>
        <dbReference type="ChEBI" id="CHEBI:456216"/>
        <dbReference type="EC" id="2.7.4.8"/>
    </reaction>
</comment>
<dbReference type="SMART" id="SM00072">
    <property type="entry name" value="GuKc"/>
    <property type="match status" value="1"/>
</dbReference>
<dbReference type="PANTHER" id="PTHR23117">
    <property type="entry name" value="GUANYLATE KINASE-RELATED"/>
    <property type="match status" value="1"/>
</dbReference>
<gene>
    <name evidence="9" type="primary">gmk</name>
    <name evidence="11" type="ORF">MPL1_12453</name>
</gene>
<dbReference type="CDD" id="cd00071">
    <property type="entry name" value="GMPK"/>
    <property type="match status" value="1"/>
</dbReference>
<keyword evidence="12" id="KW-1185">Reference proteome</keyword>
<dbReference type="Gene3D" id="3.40.50.300">
    <property type="entry name" value="P-loop containing nucleotide triphosphate hydrolases"/>
    <property type="match status" value="1"/>
</dbReference>
<dbReference type="SUPFAM" id="SSF52540">
    <property type="entry name" value="P-loop containing nucleoside triphosphate hydrolases"/>
    <property type="match status" value="1"/>
</dbReference>
<dbReference type="eggNOG" id="COG0194">
    <property type="taxonomic scope" value="Bacteria"/>
</dbReference>
<feature type="domain" description="Guanylate kinase-like" evidence="10">
    <location>
        <begin position="3"/>
        <end position="181"/>
    </location>
</feature>
<dbReference type="GO" id="GO:0004385">
    <property type="term" value="F:GMP kinase activity"/>
    <property type="evidence" value="ECO:0007669"/>
    <property type="project" value="UniProtKB-UniRule"/>
</dbReference>
<dbReference type="HAMAP" id="MF_00328">
    <property type="entry name" value="Guanylate_kinase"/>
    <property type="match status" value="1"/>
</dbReference>
<dbReference type="Pfam" id="PF00625">
    <property type="entry name" value="Guanylate_kin"/>
    <property type="match status" value="1"/>
</dbReference>
<dbReference type="GO" id="GO:0005829">
    <property type="term" value="C:cytosol"/>
    <property type="evidence" value="ECO:0007669"/>
    <property type="project" value="TreeGrafter"/>
</dbReference>
<dbReference type="EC" id="2.7.4.8" evidence="2 9"/>
<keyword evidence="6 9" id="KW-0418">Kinase</keyword>
<dbReference type="EMBL" id="APHR01000077">
    <property type="protein sequence ID" value="EMR12006.1"/>
    <property type="molecule type" value="Genomic_DNA"/>
</dbReference>
<sequence length="203" mass="22678">MSGSLFIVAAPSGAGKTSLVRALVKDDDRVRLSVSHTTRTPREGERDGVDYFFVSQQSFAEMRDAGAFLESATVFDNSYGTSAEAVNSLLAEGLDVILEIDWQGAQQVRRNFADSISIFILPPSRATLEQRLRNRGQDDEATIARRMRDAENEMSHYIEFDYLLVNDVFEETLSALRAVVVARRHSLAVQKQQHARLLTELLA</sequence>
<keyword evidence="7 9" id="KW-0067">ATP-binding</keyword>